<dbReference type="EMBL" id="CALNXI010000263">
    <property type="protein sequence ID" value="CAH3023489.1"/>
    <property type="molecule type" value="Genomic_DNA"/>
</dbReference>
<proteinExistence type="inferred from homology"/>
<feature type="region of interest" description="Disordered" evidence="9">
    <location>
        <begin position="64"/>
        <end position="89"/>
    </location>
</feature>
<feature type="transmembrane region" description="Helical" evidence="10">
    <location>
        <begin position="966"/>
        <end position="982"/>
    </location>
</feature>
<evidence type="ECO:0000256" key="5">
    <source>
        <dbReference type="ARBA" id="ARBA00022692"/>
    </source>
</evidence>
<accession>A0ABN8M5L0</accession>
<organism evidence="12 13">
    <name type="scientific">Porites evermanni</name>
    <dbReference type="NCBI Taxonomy" id="104178"/>
    <lineage>
        <taxon>Eukaryota</taxon>
        <taxon>Metazoa</taxon>
        <taxon>Cnidaria</taxon>
        <taxon>Anthozoa</taxon>
        <taxon>Hexacorallia</taxon>
        <taxon>Scleractinia</taxon>
        <taxon>Fungiina</taxon>
        <taxon>Poritidae</taxon>
        <taxon>Porites</taxon>
    </lineage>
</organism>
<feature type="transmembrane region" description="Helical" evidence="10">
    <location>
        <begin position="239"/>
        <end position="265"/>
    </location>
</feature>
<evidence type="ECO:0000256" key="9">
    <source>
        <dbReference type="SAM" id="MobiDB-lite"/>
    </source>
</evidence>
<feature type="transmembrane region" description="Helical" evidence="10">
    <location>
        <begin position="511"/>
        <end position="532"/>
    </location>
</feature>
<feature type="transmembrane region" description="Helical" evidence="10">
    <location>
        <begin position="763"/>
        <end position="784"/>
    </location>
</feature>
<evidence type="ECO:0000259" key="11">
    <source>
        <dbReference type="Pfam" id="PF00955"/>
    </source>
</evidence>
<gene>
    <name evidence="12" type="ORF">PEVE_00019501</name>
</gene>
<keyword evidence="6 10" id="KW-1133">Transmembrane helix</keyword>
<dbReference type="PRINTS" id="PR01231">
    <property type="entry name" value="HCO3TRNSPORT"/>
</dbReference>
<evidence type="ECO:0000256" key="10">
    <source>
        <dbReference type="SAM" id="Phobius"/>
    </source>
</evidence>
<feature type="transmembrane region" description="Helical" evidence="10">
    <location>
        <begin position="873"/>
        <end position="906"/>
    </location>
</feature>
<keyword evidence="5 10" id="KW-0812">Transmembrane</keyword>
<dbReference type="InterPro" id="IPR011531">
    <property type="entry name" value="HCO3_transpt-like_TM_dom"/>
</dbReference>
<evidence type="ECO:0000256" key="7">
    <source>
        <dbReference type="ARBA" id="ARBA00023065"/>
    </source>
</evidence>
<dbReference type="Proteomes" id="UP001159427">
    <property type="component" value="Unassembled WGS sequence"/>
</dbReference>
<keyword evidence="7" id="KW-0406">Ion transport</keyword>
<evidence type="ECO:0000313" key="12">
    <source>
        <dbReference type="EMBL" id="CAH3023489.1"/>
    </source>
</evidence>
<comment type="similarity">
    <text evidence="2">Belongs to the anion exchanger (TC 2.A.31) family.</text>
</comment>
<evidence type="ECO:0000256" key="1">
    <source>
        <dbReference type="ARBA" id="ARBA00004651"/>
    </source>
</evidence>
<feature type="domain" description="Bicarbonate transporter-like transmembrane" evidence="11">
    <location>
        <begin position="479"/>
        <end position="667"/>
    </location>
</feature>
<evidence type="ECO:0000256" key="3">
    <source>
        <dbReference type="ARBA" id="ARBA00022448"/>
    </source>
</evidence>
<evidence type="ECO:0000256" key="6">
    <source>
        <dbReference type="ARBA" id="ARBA00022989"/>
    </source>
</evidence>
<comment type="subcellular location">
    <subcellularLocation>
        <location evidence="1">Cell membrane</location>
        <topology evidence="1">Multi-pass membrane protein</topology>
    </subcellularLocation>
</comment>
<keyword evidence="8 10" id="KW-0472">Membrane</keyword>
<feature type="compositionally biased region" description="Polar residues" evidence="9">
    <location>
        <begin position="1"/>
        <end position="10"/>
    </location>
</feature>
<feature type="transmembrane region" description="Helical" evidence="10">
    <location>
        <begin position="941"/>
        <end position="960"/>
    </location>
</feature>
<feature type="domain" description="Bicarbonate transporter-like transmembrane" evidence="11">
    <location>
        <begin position="670"/>
        <end position="997"/>
    </location>
</feature>
<evidence type="ECO:0000256" key="8">
    <source>
        <dbReference type="ARBA" id="ARBA00023136"/>
    </source>
</evidence>
<dbReference type="Pfam" id="PF00955">
    <property type="entry name" value="HCO3_cotransp"/>
    <property type="match status" value="2"/>
</dbReference>
<dbReference type="InterPro" id="IPR016152">
    <property type="entry name" value="PTrfase/Anion_transptr"/>
</dbReference>
<keyword evidence="13" id="KW-1185">Reference proteome</keyword>
<dbReference type="PANTHER" id="PTHR11453:SF127">
    <property type="entry name" value="SOLUTE CARRIER FAMILY 4 MEMBER 11"/>
    <property type="match status" value="1"/>
</dbReference>
<feature type="transmembrane region" description="Helical" evidence="10">
    <location>
        <begin position="350"/>
        <end position="371"/>
    </location>
</feature>
<feature type="transmembrane region" description="Helical" evidence="10">
    <location>
        <begin position="590"/>
        <end position="613"/>
    </location>
</feature>
<comment type="caution">
    <text evidence="12">The sequence shown here is derived from an EMBL/GenBank/DDBJ whole genome shotgun (WGS) entry which is preliminary data.</text>
</comment>
<protein>
    <recommendedName>
        <fullName evidence="11">Bicarbonate transporter-like transmembrane domain-containing protein</fullName>
    </recommendedName>
</protein>
<keyword evidence="3" id="KW-0813">Transport</keyword>
<evidence type="ECO:0000256" key="2">
    <source>
        <dbReference type="ARBA" id="ARBA00010993"/>
    </source>
</evidence>
<feature type="transmembrane region" description="Helical" evidence="10">
    <location>
        <begin position="552"/>
        <end position="578"/>
    </location>
</feature>
<dbReference type="SUPFAM" id="SSF55804">
    <property type="entry name" value="Phoshotransferase/anion transport protein"/>
    <property type="match status" value="1"/>
</dbReference>
<feature type="transmembrane region" description="Helical" evidence="10">
    <location>
        <begin position="686"/>
        <end position="706"/>
    </location>
</feature>
<dbReference type="PANTHER" id="PTHR11453">
    <property type="entry name" value="ANION EXCHANGE PROTEIN"/>
    <property type="match status" value="1"/>
</dbReference>
<keyword evidence="4" id="KW-1003">Cell membrane</keyword>
<feature type="transmembrane region" description="Helical" evidence="10">
    <location>
        <begin position="805"/>
        <end position="828"/>
    </location>
</feature>
<feature type="compositionally biased region" description="Acidic residues" evidence="9">
    <location>
        <begin position="79"/>
        <end position="89"/>
    </location>
</feature>
<dbReference type="InterPro" id="IPR003020">
    <property type="entry name" value="HCO3_transpt_euk"/>
</dbReference>
<name>A0ABN8M5L0_9CNID</name>
<evidence type="ECO:0000256" key="4">
    <source>
        <dbReference type="ARBA" id="ARBA00022475"/>
    </source>
</evidence>
<dbReference type="Gene3D" id="1.10.287.570">
    <property type="entry name" value="Helical hairpin bin"/>
    <property type="match status" value="1"/>
</dbReference>
<evidence type="ECO:0000313" key="13">
    <source>
        <dbReference type="Proteomes" id="UP001159427"/>
    </source>
</evidence>
<feature type="region of interest" description="Disordered" evidence="9">
    <location>
        <begin position="441"/>
        <end position="473"/>
    </location>
</feature>
<feature type="region of interest" description="Disordered" evidence="9">
    <location>
        <begin position="1"/>
        <end position="36"/>
    </location>
</feature>
<feature type="transmembrane region" description="Helical" evidence="10">
    <location>
        <begin position="718"/>
        <end position="739"/>
    </location>
</feature>
<reference evidence="12 13" key="1">
    <citation type="submission" date="2022-05" db="EMBL/GenBank/DDBJ databases">
        <authorList>
            <consortium name="Genoscope - CEA"/>
            <person name="William W."/>
        </authorList>
    </citation>
    <scope>NUCLEOTIDE SEQUENCE [LARGE SCALE GENOMIC DNA]</scope>
</reference>
<sequence>MDKPFTQSSDGAKDNENNCSALKGSTEGGERRGETDLTVIPMHVISNGEDKDLEIIALHPECGPQLQGDGTMTGASLVEGDDSAEEDGPDTSLMLSNHQKLVSKNFSEEIRAAKDIETFLERPTLLLGLQETSLEGIVDAMLKKIITDAEDEDINFEDARIAFFTQDSVHCLSQIIQGTEISEGGGWEETQNWLIALGELPSVQQSHVAIAQLKHPVNLGRTLEETHLVVLVLAPRKTILLGVMTLVAVMVIIVRMIMVVMLLAAMMKNGDDGGGIDGDIGSDDNRVLQCDIIKKLNLCQDILKEQHPQEAYLQKTSTEIIPELYGGDIVGSDDENGNNVVGSDDKNGDMIVVGELMIMVLMILMMMLLLAMMRMMVMMCGGTDYDNCNDGTDSKKKTKNSVETGRTFATLLCDMETRQLLIEVETEEQFKKVLVDRANKLSSMPQPRQRPSKRQPTSHTKSSFVHQKESRKDSEMCSFGRGLIRDLRRRWPHYLSDFKDGITGHRTIQKLVSTTLFLYFACILPSIAFGVLNSRNTKGQIDVQKVFISQAIGGMIFALFGGQPLIVLLTTAPLALYIKVIYNISADFDLDFLALYSCTGLWNSFFLFIYSTFGLSQIMKWSTRSTEEIFALFISLAFTVDAISSVIKEYSTLHCSNPLMNSTSCAINQLASNCTDISVCHREGGLSYAVISLATVWIGLALYNFRKSPFLDAGKREALADYALVVAVLVMSLIASYFVRDINNYKFQTSNSFAFAPAPLHKLTWGAVFAGMGLGFSLSLLFFMDQNISSAMVNNPGNRLKKGSAYHWDLFVVAVVNSFLSLFGLPWVHAALPHSPLHVRALADVEERVDRGHVFEIIVKVRETRLSGLISNLMIALSLLMLPTPLTLIPTMVLDGLFLFMAITALDGNQMFERALLLITEQAAYPPNHYIRHVPQRKMHIYTALQFLQLAVLCGFGFAPLPYLKMVFPVLLMFLLPIRHLVVPKLISSKYLAALDAHL</sequence>